<evidence type="ECO:0000313" key="2">
    <source>
        <dbReference type="EMBL" id="CAG7641130.1"/>
    </source>
</evidence>
<keyword evidence="1" id="KW-0732">Signal</keyword>
<protein>
    <recommendedName>
        <fullName evidence="4">Secreted protein</fullName>
    </recommendedName>
</protein>
<proteinExistence type="predicted"/>
<evidence type="ECO:0000256" key="1">
    <source>
        <dbReference type="SAM" id="SignalP"/>
    </source>
</evidence>
<comment type="caution">
    <text evidence="2">The sequence shown here is derived from an EMBL/GenBank/DDBJ whole genome shotgun (WGS) entry which is preliminary data.</text>
</comment>
<reference evidence="2" key="1">
    <citation type="submission" date="2021-06" db="EMBL/GenBank/DDBJ databases">
        <authorList>
            <person name="Hodson N. C."/>
            <person name="Mongue J. A."/>
            <person name="Jaron S. K."/>
        </authorList>
    </citation>
    <scope>NUCLEOTIDE SEQUENCE</scope>
</reference>
<evidence type="ECO:0008006" key="4">
    <source>
        <dbReference type="Google" id="ProtNLM"/>
    </source>
</evidence>
<dbReference type="EMBL" id="CAJVCH010001802">
    <property type="protein sequence ID" value="CAG7641130.1"/>
    <property type="molecule type" value="Genomic_DNA"/>
</dbReference>
<sequence>MEIRISSILQMTLLLLTIRTTKSVEYNDPLEATGAELKHAITYRCIPPGYRCPDDGDLLCCHGCDTKLLVCLNSDGTVIKKDAEQQ</sequence>
<name>A0A8J2J4M9_9HEXA</name>
<dbReference type="Proteomes" id="UP000708208">
    <property type="component" value="Unassembled WGS sequence"/>
</dbReference>
<gene>
    <name evidence="2" type="ORF">AFUS01_LOCUS408</name>
</gene>
<organism evidence="2 3">
    <name type="scientific">Allacma fusca</name>
    <dbReference type="NCBI Taxonomy" id="39272"/>
    <lineage>
        <taxon>Eukaryota</taxon>
        <taxon>Metazoa</taxon>
        <taxon>Ecdysozoa</taxon>
        <taxon>Arthropoda</taxon>
        <taxon>Hexapoda</taxon>
        <taxon>Collembola</taxon>
        <taxon>Symphypleona</taxon>
        <taxon>Sminthuridae</taxon>
        <taxon>Allacma</taxon>
    </lineage>
</organism>
<dbReference type="AlphaFoldDB" id="A0A8J2J4M9"/>
<feature type="chain" id="PRO_5035185298" description="Secreted protein" evidence="1">
    <location>
        <begin position="24"/>
        <end position="86"/>
    </location>
</feature>
<accession>A0A8J2J4M9</accession>
<evidence type="ECO:0000313" key="3">
    <source>
        <dbReference type="Proteomes" id="UP000708208"/>
    </source>
</evidence>
<feature type="signal peptide" evidence="1">
    <location>
        <begin position="1"/>
        <end position="23"/>
    </location>
</feature>
<keyword evidence="3" id="KW-1185">Reference proteome</keyword>